<evidence type="ECO:0000313" key="12">
    <source>
        <dbReference type="Proteomes" id="UP001530377"/>
    </source>
</evidence>
<comment type="caution">
    <text evidence="11">The sequence shown here is derived from an EMBL/GenBank/DDBJ whole genome shotgun (WGS) entry which is preliminary data.</text>
</comment>
<feature type="domain" description="Anaphase-promoting complex subunit 5" evidence="10">
    <location>
        <begin position="302"/>
        <end position="356"/>
    </location>
</feature>
<evidence type="ECO:0000256" key="7">
    <source>
        <dbReference type="ARBA" id="ARBA00031069"/>
    </source>
</evidence>
<name>A0ABD3R2E1_9STRA</name>
<evidence type="ECO:0000256" key="4">
    <source>
        <dbReference type="ARBA" id="ARBA00022776"/>
    </source>
</evidence>
<dbReference type="InterPro" id="IPR037679">
    <property type="entry name" value="Apc5"/>
</dbReference>
<dbReference type="GO" id="GO:0051301">
    <property type="term" value="P:cell division"/>
    <property type="evidence" value="ECO:0007669"/>
    <property type="project" value="UniProtKB-KW"/>
</dbReference>
<dbReference type="EMBL" id="JALLPB020000733">
    <property type="protein sequence ID" value="KAL3806788.1"/>
    <property type="molecule type" value="Genomic_DNA"/>
</dbReference>
<evidence type="ECO:0000256" key="5">
    <source>
        <dbReference type="ARBA" id="ARBA00022786"/>
    </source>
</evidence>
<evidence type="ECO:0000256" key="9">
    <source>
        <dbReference type="SAM" id="MobiDB-lite"/>
    </source>
</evidence>
<feature type="region of interest" description="Disordered" evidence="9">
    <location>
        <begin position="152"/>
        <end position="171"/>
    </location>
</feature>
<feature type="domain" description="Anaphase-promoting complex subunit 5" evidence="10">
    <location>
        <begin position="191"/>
        <end position="235"/>
    </location>
</feature>
<dbReference type="SUPFAM" id="SSF48452">
    <property type="entry name" value="TPR-like"/>
    <property type="match status" value="1"/>
</dbReference>
<accession>A0ABD3R2E1</accession>
<dbReference type="InterPro" id="IPR011990">
    <property type="entry name" value="TPR-like_helical_dom_sf"/>
</dbReference>
<feature type="compositionally biased region" description="Basic residues" evidence="9">
    <location>
        <begin position="160"/>
        <end position="171"/>
    </location>
</feature>
<evidence type="ECO:0000256" key="1">
    <source>
        <dbReference type="ARBA" id="ARBA00007450"/>
    </source>
</evidence>
<evidence type="ECO:0000256" key="3">
    <source>
        <dbReference type="ARBA" id="ARBA00022618"/>
    </source>
</evidence>
<dbReference type="Pfam" id="PF12862">
    <property type="entry name" value="ANAPC5"/>
    <property type="match status" value="2"/>
</dbReference>
<evidence type="ECO:0000256" key="2">
    <source>
        <dbReference type="ARBA" id="ARBA00016066"/>
    </source>
</evidence>
<keyword evidence="12" id="KW-1185">Reference proteome</keyword>
<gene>
    <name evidence="11" type="ORF">ACHAXA_000801</name>
</gene>
<comment type="similarity">
    <text evidence="1">Belongs to the APC5 family.</text>
</comment>
<dbReference type="PANTHER" id="PTHR12830">
    <property type="entry name" value="ANAPHASE-PROMOTING COMPLEX SUBUNIT 5"/>
    <property type="match status" value="1"/>
</dbReference>
<sequence>MNLLDSWHALLGGTYVGRDGRTSAIAVDGESSFGVYLRRLCLGMEEIPFEALGRLWDALRGFIVEETSYLTLSGRRRWQRSRQGVDDGMTLRDEANCENEVYYHRGTSSSCDWLPSTPQIERIVRNACLDRDFDTLMSGERPWFRRSIPLPSSSSSSAITHHRHRPPRRHGAERRRLYDLLETHPECPSIHFLLFLSSLASGYRTKALESLHRYFDYAMIHERKERAERALMMQACAAAGSEGGGGGAVVPTTGIMGTLASGMGGITGGMTGGIMQQQQQQQQIRAGGGAGSNINQMAGKISKESNVMQYAAILLAQTYYRFGYARLSLQATEEAIRIAQQSGDVECVCFANAWMAFVSSTVGGYSDGGRHARGNKCLFAKIGGVDAVIGGGVLTRNRYFRPLAPPPSYIGGRRRRLDEEESMLLRVRARASERGLSSLAAHASLELARRLAYRRHDAGSENGYDGLGDNGGESSYGCVTSLAWESIECAGRMPAVGSGGSTATSHGHHGVSRSILSLGQPGPTDIYSMFPSDATRILGRQNIAIAGLWESTGHKSLASLSFYAAMFGTCEGGTNRGDEKAKSTAMSRVLSSFAHGPGLDIWQGSRRTNRRRRGEVYVAILNRLALLGNSGWIASSSVAISTLHEWAVRSCDLSLAQSMNTLLANRALLPCPPSAVGGGVSSAVESALTFLVHSTHLFRQRGEYDRAKRCARRACWLANRHGLSFQHGWNLLQLALIDLESAPTRAPERALTPLLECLALSEKLSMDSLRALALSTLAKIFLYIGGEGGGVQRCQKARATIRAAMPLVMQHGHVWFQGEAFLNLAKCYLAEATAKEESMSDEDRKDCGGTEKRNQFDSTVIELRQSALAELKKAELRFEQIDDIQRLRQVYYLQARVCHLLPNAKKKRDYFAKMFLQLSLEVREKLGNPVMASTDTQMRRVTR</sequence>
<keyword evidence="6" id="KW-0131">Cell cycle</keyword>
<organism evidence="11 12">
    <name type="scientific">Cyclostephanos tholiformis</name>
    <dbReference type="NCBI Taxonomy" id="382380"/>
    <lineage>
        <taxon>Eukaryota</taxon>
        <taxon>Sar</taxon>
        <taxon>Stramenopiles</taxon>
        <taxon>Ochrophyta</taxon>
        <taxon>Bacillariophyta</taxon>
        <taxon>Coscinodiscophyceae</taxon>
        <taxon>Thalassiosirophycidae</taxon>
        <taxon>Stephanodiscales</taxon>
        <taxon>Stephanodiscaceae</taxon>
        <taxon>Cyclostephanos</taxon>
    </lineage>
</organism>
<keyword evidence="5" id="KW-0833">Ubl conjugation pathway</keyword>
<evidence type="ECO:0000256" key="8">
    <source>
        <dbReference type="ARBA" id="ARBA00045696"/>
    </source>
</evidence>
<dbReference type="Gene3D" id="1.25.40.10">
    <property type="entry name" value="Tetratricopeptide repeat domain"/>
    <property type="match status" value="1"/>
</dbReference>
<reference evidence="11 12" key="1">
    <citation type="submission" date="2024-10" db="EMBL/GenBank/DDBJ databases">
        <title>Updated reference genomes for cyclostephanoid diatoms.</title>
        <authorList>
            <person name="Roberts W.R."/>
            <person name="Alverson A.J."/>
        </authorList>
    </citation>
    <scope>NUCLEOTIDE SEQUENCE [LARGE SCALE GENOMIC DNA]</scope>
    <source>
        <strain evidence="11 12">AJA228-03</strain>
    </source>
</reference>
<keyword evidence="3" id="KW-0132">Cell division</keyword>
<comment type="function">
    <text evidence="8">Component of the anaphase promoting complex/cyclosome (APC/C), a cell cycle-regulated E3 ubiquitin ligase that controls progression through mitosis and the G1 phase of the cell cycle. The APC/C complex acts by mediating ubiquitination and subsequent degradation of target proteins: it mainly mediates the formation of 'Lys-11'-linked polyubiquitin chains and, to a lower extent, the formation of 'Lys-48'- and 'Lys-63'-linked polyubiquitin chains. The APC/C complex catalyzes assembly of branched 'Lys-11'-/'Lys-48'-linked branched ubiquitin chains on target proteins.</text>
</comment>
<protein>
    <recommendedName>
        <fullName evidence="2">Anaphase-promoting complex subunit 5</fullName>
    </recommendedName>
    <alternativeName>
        <fullName evidence="7">Cyclosome subunit 5</fullName>
    </alternativeName>
</protein>
<dbReference type="AlphaFoldDB" id="A0ABD3R2E1"/>
<evidence type="ECO:0000256" key="6">
    <source>
        <dbReference type="ARBA" id="ARBA00023306"/>
    </source>
</evidence>
<dbReference type="InterPro" id="IPR026000">
    <property type="entry name" value="Apc5_dom"/>
</dbReference>
<proteinExistence type="inferred from homology"/>
<keyword evidence="4" id="KW-0498">Mitosis</keyword>
<dbReference type="PANTHER" id="PTHR12830:SF9">
    <property type="entry name" value="ANAPHASE-PROMOTING COMPLEX SUBUNIT 5"/>
    <property type="match status" value="1"/>
</dbReference>
<evidence type="ECO:0000313" key="11">
    <source>
        <dbReference type="EMBL" id="KAL3806788.1"/>
    </source>
</evidence>
<dbReference type="Proteomes" id="UP001530377">
    <property type="component" value="Unassembled WGS sequence"/>
</dbReference>
<evidence type="ECO:0000259" key="10">
    <source>
        <dbReference type="Pfam" id="PF12862"/>
    </source>
</evidence>